<sequence>MNIYDRLRAGAAERSLRPGTVVGYRHAPARLNVTDDSISQDLVEIWFGGIDSPDSRDVNTLPAALCASP</sequence>
<proteinExistence type="predicted"/>
<comment type="caution">
    <text evidence="1">The sequence shown here is derived from an EMBL/GenBank/DDBJ whole genome shotgun (WGS) entry which is preliminary data.</text>
</comment>
<keyword evidence="2" id="KW-1185">Reference proteome</keyword>
<gene>
    <name evidence="1" type="ORF">RM425_10280</name>
</gene>
<reference evidence="2" key="1">
    <citation type="submission" date="2023-07" db="EMBL/GenBank/DDBJ databases">
        <title>30 novel species of actinomycetes from the DSMZ collection.</title>
        <authorList>
            <person name="Nouioui I."/>
        </authorList>
    </citation>
    <scope>NUCLEOTIDE SEQUENCE [LARGE SCALE GENOMIC DNA]</scope>
    <source>
        <strain evidence="2">DSM 46792</strain>
    </source>
</reference>
<organism evidence="1 2">
    <name type="scientific">Blastococcus goldschmidtiae</name>
    <dbReference type="NCBI Taxonomy" id="3075546"/>
    <lineage>
        <taxon>Bacteria</taxon>
        <taxon>Bacillati</taxon>
        <taxon>Actinomycetota</taxon>
        <taxon>Actinomycetes</taxon>
        <taxon>Geodermatophilales</taxon>
        <taxon>Geodermatophilaceae</taxon>
        <taxon>Blastococcus</taxon>
    </lineage>
</organism>
<evidence type="ECO:0000313" key="1">
    <source>
        <dbReference type="EMBL" id="MDT0276284.1"/>
    </source>
</evidence>
<accession>A0ABU2K7W4</accession>
<evidence type="ECO:0000313" key="2">
    <source>
        <dbReference type="Proteomes" id="UP001183222"/>
    </source>
</evidence>
<dbReference type="Proteomes" id="UP001183222">
    <property type="component" value="Unassembled WGS sequence"/>
</dbReference>
<dbReference type="RefSeq" id="WP_311345096.1">
    <property type="nucleotide sequence ID" value="NZ_JAVREI010000005.1"/>
</dbReference>
<name>A0ABU2K7W4_9ACTN</name>
<protein>
    <submittedName>
        <fullName evidence="1">Uncharacterized protein</fullName>
    </submittedName>
</protein>
<dbReference type="EMBL" id="JAVREI010000005">
    <property type="protein sequence ID" value="MDT0276284.1"/>
    <property type="molecule type" value="Genomic_DNA"/>
</dbReference>